<dbReference type="PANTHER" id="PTHR34401:SF1">
    <property type="entry name" value="DUF19 DOMAIN-CONTAINING PROTEIN"/>
    <property type="match status" value="1"/>
</dbReference>
<accession>A0AAF3EPS6</accession>
<evidence type="ECO:0000313" key="2">
    <source>
        <dbReference type="Proteomes" id="UP000887575"/>
    </source>
</evidence>
<feature type="signal peptide" evidence="1">
    <location>
        <begin position="1"/>
        <end position="16"/>
    </location>
</feature>
<keyword evidence="1" id="KW-0732">Signal</keyword>
<dbReference type="Proteomes" id="UP000887575">
    <property type="component" value="Unassembled WGS sequence"/>
</dbReference>
<dbReference type="AlphaFoldDB" id="A0AAF3EPS6"/>
<reference evidence="3" key="1">
    <citation type="submission" date="2024-02" db="UniProtKB">
        <authorList>
            <consortium name="WormBaseParasite"/>
        </authorList>
    </citation>
    <scope>IDENTIFICATION</scope>
</reference>
<evidence type="ECO:0000313" key="3">
    <source>
        <dbReference type="WBParaSite" id="MBELARI_LOCUS15959"/>
    </source>
</evidence>
<name>A0AAF3EPS6_9BILA</name>
<keyword evidence="2" id="KW-1185">Reference proteome</keyword>
<dbReference type="PANTHER" id="PTHR34401">
    <property type="entry name" value="PROTEIN CBG12388-RELATED"/>
    <property type="match status" value="1"/>
</dbReference>
<organism evidence="2 3">
    <name type="scientific">Mesorhabditis belari</name>
    <dbReference type="NCBI Taxonomy" id="2138241"/>
    <lineage>
        <taxon>Eukaryota</taxon>
        <taxon>Metazoa</taxon>
        <taxon>Ecdysozoa</taxon>
        <taxon>Nematoda</taxon>
        <taxon>Chromadorea</taxon>
        <taxon>Rhabditida</taxon>
        <taxon>Rhabditina</taxon>
        <taxon>Rhabditomorpha</taxon>
        <taxon>Rhabditoidea</taxon>
        <taxon>Rhabditidae</taxon>
        <taxon>Mesorhabditinae</taxon>
        <taxon>Mesorhabditis</taxon>
    </lineage>
</organism>
<feature type="chain" id="PRO_5042288462" evidence="1">
    <location>
        <begin position="17"/>
        <end position="211"/>
    </location>
</feature>
<proteinExistence type="predicted"/>
<evidence type="ECO:0000256" key="1">
    <source>
        <dbReference type="SAM" id="SignalP"/>
    </source>
</evidence>
<protein>
    <submittedName>
        <fullName evidence="3">Uncharacterized protein</fullName>
    </submittedName>
</protein>
<sequence>MKFLIYFGAFFVLAFALNKEAAEDTVKEEVKDEAVKALHESRPKSEKIRVCTCKELDQCIDKARKQANQYQVIPCMKENLDACSEKKNSEKAPNIDLNTFLSKVEEDVDHRAQTILRAIKSKDTDKLATATKSYFMCFKNCFMNVKNSDGFCHEQIGCTLDITDKAVNKTIDVCGSKIDWAKELGDVCSCAEKAGISVLHDYCGMLDEFSD</sequence>
<dbReference type="WBParaSite" id="MBELARI_LOCUS15959">
    <property type="protein sequence ID" value="MBELARI_LOCUS15959"/>
    <property type="gene ID" value="MBELARI_LOCUS15959"/>
</dbReference>